<dbReference type="RefSeq" id="WP_146982615.1">
    <property type="nucleotide sequence ID" value="NZ_VOSM01000010.1"/>
</dbReference>
<comment type="caution">
    <text evidence="2">The sequence shown here is derived from an EMBL/GenBank/DDBJ whole genome shotgun (WGS) entry which is preliminary data.</text>
</comment>
<name>A0A5C6X1X8_9DELT</name>
<gene>
    <name evidence="2" type="ORF">FRC98_16915</name>
</gene>
<feature type="compositionally biased region" description="Acidic residues" evidence="1">
    <location>
        <begin position="316"/>
        <end position="329"/>
    </location>
</feature>
<proteinExistence type="predicted"/>
<evidence type="ECO:0000256" key="1">
    <source>
        <dbReference type="SAM" id="MobiDB-lite"/>
    </source>
</evidence>
<keyword evidence="3" id="KW-1185">Reference proteome</keyword>
<sequence>MLRYVVVGAVVAGGVWSAGMEKAEACSEPQAGVTLEVERLEGMPLDGAIVASLDRGEDDWGVTVTREDGEVVAGTTEVVSYGVVEEYEWRQAILVWTPDEHWEAQQSYSVVIELENDYATGQPWERAEASFTTGEATMASQDAFAFVDTEFSTSERATRSECCARECEPAACEWGSDCADCWGVTFAPHPTVTSTLQIDAPAADAAQYLVEIKDGDGEAVVERWMSRAGTVGATIVYPPDAASPYCAHVEVTRLATGETFTLEPACVEAPEGTSFEEVERDERPEWVSCGDDGDDGGDVGGGEDVGGGDDVGPDAGEGDEENDGGEEEGAGGCAVVDQGAGGGGGGWAMMLLAAMGVRRKLGGGGFAR</sequence>
<feature type="compositionally biased region" description="Gly residues" evidence="1">
    <location>
        <begin position="298"/>
        <end position="310"/>
    </location>
</feature>
<reference evidence="2 3" key="1">
    <citation type="submission" date="2019-08" db="EMBL/GenBank/DDBJ databases">
        <title>Bradymonadales sp. TMQ4.</title>
        <authorList>
            <person name="Liang Q."/>
        </authorList>
    </citation>
    <scope>NUCLEOTIDE SEQUENCE [LARGE SCALE GENOMIC DNA]</scope>
    <source>
        <strain evidence="2 3">TMQ4</strain>
    </source>
</reference>
<dbReference type="EMBL" id="VOSM01000010">
    <property type="protein sequence ID" value="TXD35152.1"/>
    <property type="molecule type" value="Genomic_DNA"/>
</dbReference>
<dbReference type="AlphaFoldDB" id="A0A5C6X1X8"/>
<dbReference type="Proteomes" id="UP000321412">
    <property type="component" value="Unassembled WGS sequence"/>
</dbReference>
<protein>
    <submittedName>
        <fullName evidence="2">Uncharacterized protein</fullName>
    </submittedName>
</protein>
<dbReference type="OrthoDB" id="5528689at2"/>
<organism evidence="2 3">
    <name type="scientific">Lujinxingia vulgaris</name>
    <dbReference type="NCBI Taxonomy" id="2600176"/>
    <lineage>
        <taxon>Bacteria</taxon>
        <taxon>Deltaproteobacteria</taxon>
        <taxon>Bradymonadales</taxon>
        <taxon>Lujinxingiaceae</taxon>
        <taxon>Lujinxingia</taxon>
    </lineage>
</organism>
<evidence type="ECO:0000313" key="3">
    <source>
        <dbReference type="Proteomes" id="UP000321412"/>
    </source>
</evidence>
<feature type="region of interest" description="Disordered" evidence="1">
    <location>
        <begin position="272"/>
        <end position="337"/>
    </location>
</feature>
<evidence type="ECO:0000313" key="2">
    <source>
        <dbReference type="EMBL" id="TXD35152.1"/>
    </source>
</evidence>
<accession>A0A5C6X1X8</accession>